<sequence>MKTVQNFGLFYILFVVAQMFICNYFNFSMYVTLSILPVLVLYIPLSVNTILTMLIAFCTGLATDALSDAVLGLNALALTPVALLRKPIIRMVMGEETIERQETFTVRKNGFLRISLAIVLSCCIFMAIYIIADGAGTRPLWFNAARFFASVASSYLLSLIIVKALTPEK</sequence>
<reference evidence="2" key="2">
    <citation type="journal article" date="2021" name="PeerJ">
        <title>Extensive microbial diversity within the chicken gut microbiome revealed by metagenomics and culture.</title>
        <authorList>
            <person name="Gilroy R."/>
            <person name="Ravi A."/>
            <person name="Getino M."/>
            <person name="Pursley I."/>
            <person name="Horton D.L."/>
            <person name="Alikhan N.F."/>
            <person name="Baker D."/>
            <person name="Gharbi K."/>
            <person name="Hall N."/>
            <person name="Watson M."/>
            <person name="Adriaenssens E.M."/>
            <person name="Foster-Nyarko E."/>
            <person name="Jarju S."/>
            <person name="Secka A."/>
            <person name="Antonio M."/>
            <person name="Oren A."/>
            <person name="Chaudhuri R.R."/>
            <person name="La Ragione R."/>
            <person name="Hildebrand F."/>
            <person name="Pallen M.J."/>
        </authorList>
    </citation>
    <scope>NUCLEOTIDE SEQUENCE</scope>
    <source>
        <strain evidence="2">B1-13419</strain>
    </source>
</reference>
<keyword evidence="1" id="KW-0472">Membrane</keyword>
<feature type="transmembrane region" description="Helical" evidence="1">
    <location>
        <begin position="39"/>
        <end position="63"/>
    </location>
</feature>
<feature type="transmembrane region" description="Helical" evidence="1">
    <location>
        <begin position="6"/>
        <end position="27"/>
    </location>
</feature>
<evidence type="ECO:0000256" key="1">
    <source>
        <dbReference type="SAM" id="Phobius"/>
    </source>
</evidence>
<accession>A0A9D9IK63</accession>
<organism evidence="2 3">
    <name type="scientific">Candidatus Cryptobacteroides faecigallinarum</name>
    <dbReference type="NCBI Taxonomy" id="2840763"/>
    <lineage>
        <taxon>Bacteria</taxon>
        <taxon>Pseudomonadati</taxon>
        <taxon>Bacteroidota</taxon>
        <taxon>Bacteroidia</taxon>
        <taxon>Bacteroidales</taxon>
        <taxon>Candidatus Cryptobacteroides</taxon>
    </lineage>
</organism>
<evidence type="ECO:0000313" key="2">
    <source>
        <dbReference type="EMBL" id="MBO8474269.1"/>
    </source>
</evidence>
<evidence type="ECO:0000313" key="3">
    <source>
        <dbReference type="Proteomes" id="UP000823757"/>
    </source>
</evidence>
<gene>
    <name evidence="2" type="ORF">IAB91_03130</name>
</gene>
<dbReference type="EMBL" id="JADIMD010000043">
    <property type="protein sequence ID" value="MBO8474269.1"/>
    <property type="molecule type" value="Genomic_DNA"/>
</dbReference>
<keyword evidence="1" id="KW-0812">Transmembrane</keyword>
<proteinExistence type="predicted"/>
<evidence type="ECO:0008006" key="4">
    <source>
        <dbReference type="Google" id="ProtNLM"/>
    </source>
</evidence>
<dbReference type="AlphaFoldDB" id="A0A9D9IK63"/>
<comment type="caution">
    <text evidence="2">The sequence shown here is derived from an EMBL/GenBank/DDBJ whole genome shotgun (WGS) entry which is preliminary data.</text>
</comment>
<feature type="transmembrane region" description="Helical" evidence="1">
    <location>
        <begin position="144"/>
        <end position="165"/>
    </location>
</feature>
<feature type="transmembrane region" description="Helical" evidence="1">
    <location>
        <begin position="110"/>
        <end position="132"/>
    </location>
</feature>
<keyword evidence="1" id="KW-1133">Transmembrane helix</keyword>
<reference evidence="2" key="1">
    <citation type="submission" date="2020-10" db="EMBL/GenBank/DDBJ databases">
        <authorList>
            <person name="Gilroy R."/>
        </authorList>
    </citation>
    <scope>NUCLEOTIDE SEQUENCE</scope>
    <source>
        <strain evidence="2">B1-13419</strain>
    </source>
</reference>
<name>A0A9D9IK63_9BACT</name>
<protein>
    <recommendedName>
        <fullName evidence="4">Rod shape-determining protein MreD</fullName>
    </recommendedName>
</protein>
<dbReference type="Proteomes" id="UP000823757">
    <property type="component" value="Unassembled WGS sequence"/>
</dbReference>